<dbReference type="PANTHER" id="PTHR22922">
    <property type="entry name" value="GPI-ANCHORED PROTEIN P137"/>
    <property type="match status" value="1"/>
</dbReference>
<dbReference type="GO" id="GO:0005737">
    <property type="term" value="C:cytoplasm"/>
    <property type="evidence" value="ECO:0007669"/>
    <property type="project" value="UniProtKB-SubCell"/>
</dbReference>
<evidence type="ECO:0000259" key="8">
    <source>
        <dbReference type="PROSITE" id="PS50871"/>
    </source>
</evidence>
<reference evidence="9" key="1">
    <citation type="journal article" date="2023" name="Science">
        <title>Genome structures resolve the early diversification of teleost fishes.</title>
        <authorList>
            <person name="Parey E."/>
            <person name="Louis A."/>
            <person name="Montfort J."/>
            <person name="Bouchez O."/>
            <person name="Roques C."/>
            <person name="Iampietro C."/>
            <person name="Lluch J."/>
            <person name="Castinel A."/>
            <person name="Donnadieu C."/>
            <person name="Desvignes T."/>
            <person name="Floi Bucao C."/>
            <person name="Jouanno E."/>
            <person name="Wen M."/>
            <person name="Mejri S."/>
            <person name="Dirks R."/>
            <person name="Jansen H."/>
            <person name="Henkel C."/>
            <person name="Chen W.J."/>
            <person name="Zahm M."/>
            <person name="Cabau C."/>
            <person name="Klopp C."/>
            <person name="Thompson A.W."/>
            <person name="Robinson-Rechavi M."/>
            <person name="Braasch I."/>
            <person name="Lecointre G."/>
            <person name="Bobe J."/>
            <person name="Postlethwait J.H."/>
            <person name="Berthelot C."/>
            <person name="Roest Crollius H."/>
            <person name="Guiguen Y."/>
        </authorList>
    </citation>
    <scope>NUCLEOTIDE SEQUENCE</scope>
    <source>
        <strain evidence="9">NC1722</strain>
    </source>
</reference>
<evidence type="ECO:0000256" key="3">
    <source>
        <dbReference type="ARBA" id="ARBA00022490"/>
    </source>
</evidence>
<evidence type="ECO:0000256" key="2">
    <source>
        <dbReference type="ARBA" id="ARBA00007950"/>
    </source>
</evidence>
<feature type="region of interest" description="Disordered" evidence="7">
    <location>
        <begin position="711"/>
        <end position="757"/>
    </location>
</feature>
<dbReference type="Pfam" id="PF18293">
    <property type="entry name" value="Caprin-1_dimer"/>
    <property type="match status" value="1"/>
</dbReference>
<keyword evidence="4" id="KW-0221">Differentiation</keyword>
<dbReference type="InterPro" id="IPR028816">
    <property type="entry name" value="Caprin"/>
</dbReference>
<dbReference type="PANTHER" id="PTHR22922:SF5">
    <property type="entry name" value="CAPRIN-2"/>
    <property type="match status" value="1"/>
</dbReference>
<keyword evidence="6" id="KW-0652">Protein synthesis inhibitor</keyword>
<keyword evidence="5" id="KW-0694">RNA-binding</keyword>
<feature type="compositionally biased region" description="Basic residues" evidence="7">
    <location>
        <begin position="183"/>
        <end position="196"/>
    </location>
</feature>
<feature type="domain" description="C1q" evidence="8">
    <location>
        <begin position="1076"/>
        <end position="1210"/>
    </location>
</feature>
<dbReference type="InterPro" id="IPR041637">
    <property type="entry name" value="Caprin-1_dimer"/>
</dbReference>
<feature type="compositionally biased region" description="Basic and acidic residues" evidence="7">
    <location>
        <begin position="171"/>
        <end position="182"/>
    </location>
</feature>
<dbReference type="PROSITE" id="PS50871">
    <property type="entry name" value="C1Q"/>
    <property type="match status" value="1"/>
</dbReference>
<dbReference type="EMBL" id="JAINUG010000064">
    <property type="protein sequence ID" value="KAJ8402450.1"/>
    <property type="molecule type" value="Genomic_DNA"/>
</dbReference>
<feature type="region of interest" description="Disordered" evidence="7">
    <location>
        <begin position="273"/>
        <end position="301"/>
    </location>
</feature>
<feature type="compositionally biased region" description="Basic residues" evidence="7">
    <location>
        <begin position="204"/>
        <end position="222"/>
    </location>
</feature>
<dbReference type="PRINTS" id="PR00007">
    <property type="entry name" value="COMPLEMNTC1Q"/>
</dbReference>
<dbReference type="InterPro" id="IPR026065">
    <property type="entry name" value="FAM60A"/>
</dbReference>
<feature type="region of interest" description="Disordered" evidence="7">
    <location>
        <begin position="819"/>
        <end position="839"/>
    </location>
</feature>
<dbReference type="AlphaFoldDB" id="A0AAD7WMR9"/>
<protein>
    <recommendedName>
        <fullName evidence="8">C1q domain-containing protein</fullName>
    </recommendedName>
</protein>
<comment type="subcellular location">
    <subcellularLocation>
        <location evidence="1">Cytoplasm</location>
    </subcellularLocation>
</comment>
<feature type="compositionally biased region" description="Low complexity" evidence="7">
    <location>
        <begin position="91"/>
        <end position="107"/>
    </location>
</feature>
<feature type="compositionally biased region" description="Polar residues" evidence="7">
    <location>
        <begin position="829"/>
        <end position="839"/>
    </location>
</feature>
<feature type="region of interest" description="Disordered" evidence="7">
    <location>
        <begin position="602"/>
        <end position="628"/>
    </location>
</feature>
<evidence type="ECO:0000256" key="6">
    <source>
        <dbReference type="ARBA" id="ARBA00023193"/>
    </source>
</evidence>
<dbReference type="Pfam" id="PF15396">
    <property type="entry name" value="FAM60A"/>
    <property type="match status" value="2"/>
</dbReference>
<dbReference type="InterPro" id="IPR001073">
    <property type="entry name" value="C1q_dom"/>
</dbReference>
<dbReference type="GO" id="GO:0005102">
    <property type="term" value="F:signaling receptor binding"/>
    <property type="evidence" value="ECO:0007669"/>
    <property type="project" value="TreeGrafter"/>
</dbReference>
<dbReference type="GO" id="GO:0017148">
    <property type="term" value="P:negative regulation of translation"/>
    <property type="evidence" value="ECO:0007669"/>
    <property type="project" value="UniProtKB-KW"/>
</dbReference>
<dbReference type="Pfam" id="PF12287">
    <property type="entry name" value="Caprin-1_C"/>
    <property type="match status" value="1"/>
</dbReference>
<feature type="compositionally biased region" description="Polar residues" evidence="7">
    <location>
        <begin position="742"/>
        <end position="752"/>
    </location>
</feature>
<dbReference type="GO" id="GO:0090263">
    <property type="term" value="P:positive regulation of canonical Wnt signaling pathway"/>
    <property type="evidence" value="ECO:0007669"/>
    <property type="project" value="TreeGrafter"/>
</dbReference>
<evidence type="ECO:0000313" key="9">
    <source>
        <dbReference type="EMBL" id="KAJ8402450.1"/>
    </source>
</evidence>
<feature type="region of interest" description="Disordered" evidence="7">
    <location>
        <begin position="641"/>
        <end position="682"/>
    </location>
</feature>
<evidence type="ECO:0000256" key="7">
    <source>
        <dbReference type="SAM" id="MobiDB-lite"/>
    </source>
</evidence>
<dbReference type="GO" id="GO:0003723">
    <property type="term" value="F:RNA binding"/>
    <property type="evidence" value="ECO:0007669"/>
    <property type="project" value="UniProtKB-KW"/>
</dbReference>
<dbReference type="SUPFAM" id="SSF49842">
    <property type="entry name" value="TNF-like"/>
    <property type="match status" value="1"/>
</dbReference>
<dbReference type="GO" id="GO:0030154">
    <property type="term" value="P:cell differentiation"/>
    <property type="evidence" value="ECO:0007669"/>
    <property type="project" value="UniProtKB-KW"/>
</dbReference>
<dbReference type="InterPro" id="IPR022070">
    <property type="entry name" value="Caprin-1_C"/>
</dbReference>
<feature type="region of interest" description="Disordered" evidence="7">
    <location>
        <begin position="1008"/>
        <end position="1050"/>
    </location>
</feature>
<evidence type="ECO:0000256" key="4">
    <source>
        <dbReference type="ARBA" id="ARBA00022782"/>
    </source>
</evidence>
<accession>A0AAD7WMR9</accession>
<comment type="caution">
    <text evidence="9">The sequence shown here is derived from an EMBL/GenBank/DDBJ whole genome shotgun (WGS) entry which is preliminary data.</text>
</comment>
<organism evidence="9 10">
    <name type="scientific">Aldrovandia affinis</name>
    <dbReference type="NCBI Taxonomy" id="143900"/>
    <lineage>
        <taxon>Eukaryota</taxon>
        <taxon>Metazoa</taxon>
        <taxon>Chordata</taxon>
        <taxon>Craniata</taxon>
        <taxon>Vertebrata</taxon>
        <taxon>Euteleostomi</taxon>
        <taxon>Actinopterygii</taxon>
        <taxon>Neopterygii</taxon>
        <taxon>Teleostei</taxon>
        <taxon>Notacanthiformes</taxon>
        <taxon>Halosauridae</taxon>
        <taxon>Aldrovandia</taxon>
    </lineage>
</organism>
<proteinExistence type="inferred from homology"/>
<sequence length="1210" mass="135038">MFGFHKPKMYRSLDGCCICRAKSSSSRFTDSKRYEKDFQSCFGLREARSGEICNACVLLVKRWKKLPVGSKKNWNHVVDAREELKRHNSDAHSTTSSTSPAQSPSYSNQSDEGSDAELTPGSSRSPVFSFLDLTYWKRQRVCCGIIYKGRFGEVLIDPHLFKPCCRKKRQRQELEEEKAAAERRRKRRRMRRRRKIEKVERTGRARGRRAGSHPLVPKRRSRAREDRLFSVNVARQAPAFDQRQHHIFNTHINRDSCSIKPDRNIDMVRLSHSPILDASPPSECSEEAKGRQESPKAGSPSALSSLQLALSVSTTAYQGYDTYIEDGLICLKHKIRNIDKKRLKLEDYRKRMKDGETLNQDQTDAVEKYEEVLHNLAFAKELQKTLGALSQDLLRAQRKAVRREQTMRVEAEKRRLGMVLQVHYVLQNLQQEHVRKDFRSGLNHAPFLPTCELDHLLDLAALLGCKRNESVSLEDQMEQAAAVYCDLIEGRDKTVVGTTYKHVKEHLARLMDCGYFDHIPVPHSDCLEEAEELVTRKAEKLSKSSASIPDPSKLLTLTEVPTREFLNRRYLPETDFCGQGQSDKTQTSKLTCKADLMALKEQEPPDSWDMEFTDKPPSPQTANQKPWKGAATFVPKRWVALQRSDTEPKQRRGKSRGQQDAKSATKTETLVEMFSFPSSLPEDPVLRKRQLQDLMEQIQGSFCFMQDSVLDREGSPTKGQSRIFRSSPGPSSPIAQRDPLTSPVSSPSTALHSTPLAARPLPIDVSLTNGDPSLNGSDLDLTTDEVADAMKANIQPTESEGLPSPPLYCREFIPSTSLADDTPERALSPTVSHASVQSPCNGVANTPTLLTSPFSSPPSAHALSMATGPFQTVHTVFKVNAPLPPRSDLDLKSDTSAFSDSYSLSVATASTQTPPDFAPLDTDHLQPVTLYQSECPVSNGCQVYLSPGQTGGTLPRSSQPYYARGSVRGGYEGYRTGLQSPGGSFIPQAHREVTPVLYGVQDTGYQQGYKRGSATGGQRNHSRAAWSDSSQLSSPERDGETFTSVDSGHGDSRCITPIDVASQGPALMPVHVYPVHPPMRVAFSAARTVNFTPGTLDQTIVFDLLHSNLGETFDTHLGRFACPVDGTYAFFFHILKLATNVPLYVNLMRNEEVMVSAYANDGAPDHETASNHAVLQLYQGDRVWLRLHRGAIYGSSWKYSTFSGYLLYQD</sequence>
<comment type="similarity">
    <text evidence="2">Belongs to the caprin family.</text>
</comment>
<feature type="region of interest" description="Disordered" evidence="7">
    <location>
        <begin position="85"/>
        <end position="122"/>
    </location>
</feature>
<keyword evidence="3" id="KW-0963">Cytoplasm</keyword>
<gene>
    <name evidence="9" type="ORF">AAFF_G00369390</name>
</gene>
<dbReference type="Gene3D" id="2.60.120.40">
    <property type="match status" value="1"/>
</dbReference>
<feature type="region of interest" description="Disordered" evidence="7">
    <location>
        <begin position="171"/>
        <end position="222"/>
    </location>
</feature>
<dbReference type="Proteomes" id="UP001221898">
    <property type="component" value="Unassembled WGS sequence"/>
</dbReference>
<evidence type="ECO:0000313" key="10">
    <source>
        <dbReference type="Proteomes" id="UP001221898"/>
    </source>
</evidence>
<evidence type="ECO:0000256" key="1">
    <source>
        <dbReference type="ARBA" id="ARBA00004496"/>
    </source>
</evidence>
<dbReference type="SMART" id="SM00110">
    <property type="entry name" value="C1Q"/>
    <property type="match status" value="1"/>
</dbReference>
<keyword evidence="10" id="KW-1185">Reference proteome</keyword>
<dbReference type="Pfam" id="PF00386">
    <property type="entry name" value="C1q"/>
    <property type="match status" value="1"/>
</dbReference>
<evidence type="ECO:0000256" key="5">
    <source>
        <dbReference type="ARBA" id="ARBA00022884"/>
    </source>
</evidence>
<name>A0AAD7WMR9_9TELE</name>
<dbReference type="InterPro" id="IPR008983">
    <property type="entry name" value="Tumour_necrosis_fac-like_dom"/>
</dbReference>